<evidence type="ECO:0000313" key="1">
    <source>
        <dbReference type="EMBL" id="GAT94476.1"/>
    </source>
</evidence>
<sequence>MSKPFNYLNSTQELKNTIKEEVVMSVFKPVETSLYEVTIYNEPTVIHSTPSPMIEMSESRVIKTPKIVKAIMPKKGKGKRFWSPEEKAFAIEKAKLIGLSKAARVLQNDYCNVYGDLSPSTLQYWVSRNKESVSH</sequence>
<name>A0A5K1V731_ENTHI</name>
<dbReference type="VEuPathDB" id="AmoebaDB:EHI7A_017790"/>
<protein>
    <submittedName>
        <fullName evidence="2">Uncharacterized protein</fullName>
    </submittedName>
</protein>
<evidence type="ECO:0000313" key="3">
    <source>
        <dbReference type="Proteomes" id="UP000078387"/>
    </source>
</evidence>
<accession>A0A5K1V731</accession>
<dbReference type="AlphaFoldDB" id="A0A5K1V731"/>
<dbReference type="EMBL" id="BDEQ01000001">
    <property type="protein sequence ID" value="GAT94573.1"/>
    <property type="molecule type" value="Genomic_DNA"/>
</dbReference>
<dbReference type="Proteomes" id="UP000078387">
    <property type="component" value="Unassembled WGS sequence"/>
</dbReference>
<dbReference type="VEuPathDB" id="AmoebaDB:EHI5A_256480"/>
<dbReference type="VEuPathDB" id="AmoebaDB:EHI_134600"/>
<dbReference type="VEuPathDB" id="AmoebaDB:KM1_311190"/>
<organism evidence="2 3">
    <name type="scientific">Entamoeba histolytica</name>
    <dbReference type="NCBI Taxonomy" id="5759"/>
    <lineage>
        <taxon>Eukaryota</taxon>
        <taxon>Amoebozoa</taxon>
        <taxon>Evosea</taxon>
        <taxon>Archamoebae</taxon>
        <taxon>Mastigamoebida</taxon>
        <taxon>Entamoebidae</taxon>
        <taxon>Entamoeba</taxon>
    </lineage>
</organism>
<proteinExistence type="predicted"/>
<gene>
    <name evidence="2" type="ORF">CL6EHI_005030</name>
    <name evidence="1" type="ORF">CL6EHI_134600</name>
</gene>
<dbReference type="VEuPathDB" id="AmoebaDB:EHI8A_240790"/>
<evidence type="ECO:0000313" key="2">
    <source>
        <dbReference type="EMBL" id="GAT94573.1"/>
    </source>
</evidence>
<reference evidence="2 3" key="1">
    <citation type="submission" date="2016-05" db="EMBL/GenBank/DDBJ databases">
        <title>First whole genome sequencing of Entamoeba histolytica HM1:IMSS-clone-6.</title>
        <authorList>
            <person name="Mukherjee Avik.K."/>
            <person name="Izumyama S."/>
            <person name="Nakada-Tsukui K."/>
            <person name="Nozaki T."/>
        </authorList>
    </citation>
    <scope>NUCLEOTIDE SEQUENCE [LARGE SCALE GENOMIC DNA]</scope>
    <source>
        <strain evidence="2 3">HM1:IMSS clone 6</strain>
    </source>
</reference>
<comment type="caution">
    <text evidence="2">The sequence shown here is derived from an EMBL/GenBank/DDBJ whole genome shotgun (WGS) entry which is preliminary data.</text>
</comment>
<dbReference type="OMA" id="NDYCNIY"/>
<dbReference type="EMBL" id="BDEQ01000001">
    <property type="protein sequence ID" value="GAT94476.1"/>
    <property type="molecule type" value="Genomic_DNA"/>
</dbReference>